<dbReference type="OrthoDB" id="5360192at2"/>
<feature type="transmembrane region" description="Helical" evidence="1">
    <location>
        <begin position="63"/>
        <end position="83"/>
    </location>
</feature>
<protein>
    <recommendedName>
        <fullName evidence="4">DUF2809 domain-containing protein</fullName>
    </recommendedName>
</protein>
<feature type="transmembrane region" description="Helical" evidence="1">
    <location>
        <begin position="35"/>
        <end position="56"/>
    </location>
</feature>
<keyword evidence="1" id="KW-1133">Transmembrane helix</keyword>
<dbReference type="RefSeq" id="WP_034638599.1">
    <property type="nucleotide sequence ID" value="NZ_CBCSJC010000031.1"/>
</dbReference>
<dbReference type="Proteomes" id="UP000027822">
    <property type="component" value="Unassembled WGS sequence"/>
</dbReference>
<evidence type="ECO:0008006" key="4">
    <source>
        <dbReference type="Google" id="ProtNLM"/>
    </source>
</evidence>
<name>A0A073K001_9BACI</name>
<feature type="transmembrane region" description="Helical" evidence="1">
    <location>
        <begin position="7"/>
        <end position="23"/>
    </location>
</feature>
<dbReference type="AlphaFoldDB" id="A0A073K001"/>
<organism evidence="2 3">
    <name type="scientific">Bacillus manliponensis</name>
    <dbReference type="NCBI Taxonomy" id="574376"/>
    <lineage>
        <taxon>Bacteria</taxon>
        <taxon>Bacillati</taxon>
        <taxon>Bacillota</taxon>
        <taxon>Bacilli</taxon>
        <taxon>Bacillales</taxon>
        <taxon>Bacillaceae</taxon>
        <taxon>Bacillus</taxon>
        <taxon>Bacillus cereus group</taxon>
    </lineage>
</organism>
<proteinExistence type="predicted"/>
<evidence type="ECO:0000256" key="1">
    <source>
        <dbReference type="SAM" id="Phobius"/>
    </source>
</evidence>
<gene>
    <name evidence="2" type="ORF">BAMA_21310</name>
</gene>
<dbReference type="EMBL" id="JOTN01000006">
    <property type="protein sequence ID" value="KEK19782.1"/>
    <property type="molecule type" value="Genomic_DNA"/>
</dbReference>
<reference evidence="2 3" key="1">
    <citation type="submission" date="2014-06" db="EMBL/GenBank/DDBJ databases">
        <title>Draft genome sequence of Bacillus manliponensis JCM 15802 (MCCC 1A00708).</title>
        <authorList>
            <person name="Lai Q."/>
            <person name="Liu Y."/>
            <person name="Shao Z."/>
        </authorList>
    </citation>
    <scope>NUCLEOTIDE SEQUENCE [LARGE SCALE GENOMIC DNA]</scope>
    <source>
        <strain evidence="2 3">JCM 15802</strain>
    </source>
</reference>
<dbReference type="Pfam" id="PF10990">
    <property type="entry name" value="DUF2809"/>
    <property type="match status" value="1"/>
</dbReference>
<accession>A0A073K001</accession>
<dbReference type="eggNOG" id="COG2205">
    <property type="taxonomic scope" value="Bacteria"/>
</dbReference>
<keyword evidence="3" id="KW-1185">Reference proteome</keyword>
<dbReference type="STRING" id="574376.BAMA_21310"/>
<evidence type="ECO:0000313" key="2">
    <source>
        <dbReference type="EMBL" id="KEK19782.1"/>
    </source>
</evidence>
<sequence>MITYRSRLVYAVLIVITVIFGLGSRKMSYILPDSLNVYIGDILWALMIFFGFGFVFKNFKISSIACLSIIFCYGIEISQLYQAEWINDIRGTMLGSLILGHGFLWSDLVAYIIGIGLGILFELLYKTYKRSE</sequence>
<evidence type="ECO:0000313" key="3">
    <source>
        <dbReference type="Proteomes" id="UP000027822"/>
    </source>
</evidence>
<comment type="caution">
    <text evidence="2">The sequence shown here is derived from an EMBL/GenBank/DDBJ whole genome shotgun (WGS) entry which is preliminary data.</text>
</comment>
<keyword evidence="1" id="KW-0472">Membrane</keyword>
<feature type="transmembrane region" description="Helical" evidence="1">
    <location>
        <begin position="103"/>
        <end position="125"/>
    </location>
</feature>
<dbReference type="InterPro" id="IPR021257">
    <property type="entry name" value="DUF2809"/>
</dbReference>
<keyword evidence="1" id="KW-0812">Transmembrane</keyword>